<keyword evidence="1" id="KW-0812">Transmembrane</keyword>
<reference evidence="3 4" key="1">
    <citation type="journal article" date="2019" name="Nat. Microbiol.">
        <title>Mediterranean grassland soil C-N compound turnover is dependent on rainfall and depth, and is mediated by genomically divergent microorganisms.</title>
        <authorList>
            <person name="Diamond S."/>
            <person name="Andeer P.F."/>
            <person name="Li Z."/>
            <person name="Crits-Christoph A."/>
            <person name="Burstein D."/>
            <person name="Anantharaman K."/>
            <person name="Lane K.R."/>
            <person name="Thomas B.C."/>
            <person name="Pan C."/>
            <person name="Northen T.R."/>
            <person name="Banfield J.F."/>
        </authorList>
    </citation>
    <scope>NUCLEOTIDE SEQUENCE [LARGE SCALE GENOMIC DNA]</scope>
    <source>
        <strain evidence="3">WS_10</strain>
    </source>
</reference>
<protein>
    <recommendedName>
        <fullName evidence="2">Uncharacterized protein YyaB-like PH domain-containing protein</fullName>
    </recommendedName>
</protein>
<dbReference type="EMBL" id="VBPA01000228">
    <property type="protein sequence ID" value="TMQ70178.1"/>
    <property type="molecule type" value="Genomic_DNA"/>
</dbReference>
<evidence type="ECO:0000313" key="4">
    <source>
        <dbReference type="Proteomes" id="UP000319836"/>
    </source>
</evidence>
<organism evidence="3 4">
    <name type="scientific">Eiseniibacteriota bacterium</name>
    <dbReference type="NCBI Taxonomy" id="2212470"/>
    <lineage>
        <taxon>Bacteria</taxon>
        <taxon>Candidatus Eiseniibacteriota</taxon>
    </lineage>
</organism>
<dbReference type="InterPro" id="IPR009589">
    <property type="entry name" value="PH_YyaB-like"/>
</dbReference>
<dbReference type="Pfam" id="PF06713">
    <property type="entry name" value="bPH_4"/>
    <property type="match status" value="1"/>
</dbReference>
<evidence type="ECO:0000256" key="1">
    <source>
        <dbReference type="SAM" id="Phobius"/>
    </source>
</evidence>
<dbReference type="Proteomes" id="UP000319836">
    <property type="component" value="Unassembled WGS sequence"/>
</dbReference>
<accession>A0A538U2S4</accession>
<proteinExistence type="predicted"/>
<comment type="caution">
    <text evidence="3">The sequence shown here is derived from an EMBL/GenBank/DDBJ whole genome shotgun (WGS) entry which is preliminary data.</text>
</comment>
<feature type="transmembrane region" description="Helical" evidence="1">
    <location>
        <begin position="12"/>
        <end position="32"/>
    </location>
</feature>
<feature type="domain" description="Uncharacterized protein YyaB-like PH" evidence="2">
    <location>
        <begin position="64"/>
        <end position="132"/>
    </location>
</feature>
<feature type="transmembrane region" description="Helical" evidence="1">
    <location>
        <begin position="44"/>
        <end position="63"/>
    </location>
</feature>
<name>A0A538U2S4_UNCEI</name>
<evidence type="ECO:0000313" key="3">
    <source>
        <dbReference type="EMBL" id="TMQ70178.1"/>
    </source>
</evidence>
<keyword evidence="1" id="KW-0472">Membrane</keyword>
<dbReference type="GO" id="GO:0030153">
    <property type="term" value="P:bacteriocin immunity"/>
    <property type="evidence" value="ECO:0007669"/>
    <property type="project" value="InterPro"/>
</dbReference>
<dbReference type="AlphaFoldDB" id="A0A538U2S4"/>
<gene>
    <name evidence="3" type="ORF">E6K80_09295</name>
</gene>
<evidence type="ECO:0000259" key="2">
    <source>
        <dbReference type="Pfam" id="PF06713"/>
    </source>
</evidence>
<sequence>MVFPHRPPATIRFAAYSVAVVNLAIGVGLVMMGVQSPRATGLQFGGLVLIATCWLPPWILLAVRYELAGGELRIHHGPLTRAIALDTIDEVRASSPLPGLEGVIVSYRKKGRRVREPFYPGDPASFLREVQESAPFLSAIDHGTLRRAT</sequence>
<keyword evidence="1" id="KW-1133">Transmembrane helix</keyword>